<dbReference type="Pfam" id="PF00840">
    <property type="entry name" value="Glyco_hydro_7"/>
    <property type="match status" value="1"/>
</dbReference>
<dbReference type="OrthoDB" id="412382at2759"/>
<evidence type="ECO:0000256" key="6">
    <source>
        <dbReference type="ARBA" id="ARBA00023157"/>
    </source>
</evidence>
<evidence type="ECO:0000256" key="3">
    <source>
        <dbReference type="ARBA" id="ARBA00022729"/>
    </source>
</evidence>
<keyword evidence="7" id="KW-0325">Glycoprotein</keyword>
<dbReference type="GO" id="GO:0030245">
    <property type="term" value="P:cellulose catabolic process"/>
    <property type="evidence" value="ECO:0007669"/>
    <property type="project" value="UniProtKB-KW"/>
</dbReference>
<keyword evidence="5 11" id="KW-0136">Cellulose degradation</keyword>
<dbReference type="GO" id="GO:0016162">
    <property type="term" value="F:cellulose 1,4-beta-cellobiosidase activity"/>
    <property type="evidence" value="ECO:0007669"/>
    <property type="project" value="UniProtKB-EC"/>
</dbReference>
<evidence type="ECO:0000256" key="12">
    <source>
        <dbReference type="SAM" id="MobiDB-lite"/>
    </source>
</evidence>
<keyword evidence="10 11" id="KW-0624">Polysaccharide degradation</keyword>
<keyword evidence="9 11" id="KW-0326">Glycosidase</keyword>
<dbReference type="InterPro" id="IPR000254">
    <property type="entry name" value="CBD"/>
</dbReference>
<comment type="caution">
    <text evidence="15">The sequence shown here is derived from an EMBL/GenBank/DDBJ whole genome shotgun (WGS) entry which is preliminary data.</text>
</comment>
<dbReference type="InterPro" id="IPR001722">
    <property type="entry name" value="Glyco_hydro_7"/>
</dbReference>
<organism evidence="15 16">
    <name type="scientific">Plectosphaerella cucumerina</name>
    <dbReference type="NCBI Taxonomy" id="40658"/>
    <lineage>
        <taxon>Eukaryota</taxon>
        <taxon>Fungi</taxon>
        <taxon>Dikarya</taxon>
        <taxon>Ascomycota</taxon>
        <taxon>Pezizomycotina</taxon>
        <taxon>Sordariomycetes</taxon>
        <taxon>Hypocreomycetidae</taxon>
        <taxon>Glomerellales</taxon>
        <taxon>Plectosphaerellaceae</taxon>
        <taxon>Plectosphaerella</taxon>
    </lineage>
</organism>
<dbReference type="Proteomes" id="UP000813385">
    <property type="component" value="Unassembled WGS sequence"/>
</dbReference>
<dbReference type="InterPro" id="IPR013320">
    <property type="entry name" value="ConA-like_dom_sf"/>
</dbReference>
<evidence type="ECO:0000256" key="5">
    <source>
        <dbReference type="ARBA" id="ARBA00023001"/>
    </source>
</evidence>
<feature type="region of interest" description="Disordered" evidence="12">
    <location>
        <begin position="450"/>
        <end position="503"/>
    </location>
</feature>
<keyword evidence="4 11" id="KW-0378">Hydrolase</keyword>
<comment type="catalytic activity">
    <reaction evidence="1">
        <text>Hydrolysis of (1-&gt;4)-beta-D-glucosidic linkages in cellulose and cellotetraose, releasing cellobiose from the non-reducing ends of the chains.</text>
        <dbReference type="EC" id="3.2.1.91"/>
    </reaction>
</comment>
<keyword evidence="8" id="KW-0119">Carbohydrate metabolism</keyword>
<dbReference type="GO" id="GO:0030248">
    <property type="term" value="F:cellulose binding"/>
    <property type="evidence" value="ECO:0007669"/>
    <property type="project" value="InterPro"/>
</dbReference>
<dbReference type="FunFam" id="2.70.100.10:FF:000001">
    <property type="entry name" value="Glucanase"/>
    <property type="match status" value="1"/>
</dbReference>
<dbReference type="SUPFAM" id="SSF49899">
    <property type="entry name" value="Concanavalin A-like lectins/glucanases"/>
    <property type="match status" value="1"/>
</dbReference>
<dbReference type="CDD" id="cd07999">
    <property type="entry name" value="GH7_CBH_EG"/>
    <property type="match status" value="1"/>
</dbReference>
<dbReference type="SUPFAM" id="SSF57180">
    <property type="entry name" value="Cellulose-binding domain"/>
    <property type="match status" value="1"/>
</dbReference>
<feature type="compositionally biased region" description="Low complexity" evidence="12">
    <location>
        <begin position="461"/>
        <end position="493"/>
    </location>
</feature>
<dbReference type="Pfam" id="PF00734">
    <property type="entry name" value="CBM_1"/>
    <property type="match status" value="1"/>
</dbReference>
<evidence type="ECO:0000256" key="10">
    <source>
        <dbReference type="ARBA" id="ARBA00023326"/>
    </source>
</evidence>
<evidence type="ECO:0000256" key="13">
    <source>
        <dbReference type="SAM" id="SignalP"/>
    </source>
</evidence>
<evidence type="ECO:0000259" key="14">
    <source>
        <dbReference type="PROSITE" id="PS51164"/>
    </source>
</evidence>
<feature type="signal peptide" evidence="13">
    <location>
        <begin position="1"/>
        <end position="17"/>
    </location>
</feature>
<name>A0A8K0TNT6_9PEZI</name>
<dbReference type="GO" id="GO:0005576">
    <property type="term" value="C:extracellular region"/>
    <property type="evidence" value="ECO:0007669"/>
    <property type="project" value="InterPro"/>
</dbReference>
<feature type="domain" description="CBM1" evidence="14">
    <location>
        <begin position="500"/>
        <end position="536"/>
    </location>
</feature>
<evidence type="ECO:0000313" key="15">
    <source>
        <dbReference type="EMBL" id="KAH7367952.1"/>
    </source>
</evidence>
<reference evidence="15" key="1">
    <citation type="journal article" date="2021" name="Nat. Commun.">
        <title>Genetic determinants of endophytism in the Arabidopsis root mycobiome.</title>
        <authorList>
            <person name="Mesny F."/>
            <person name="Miyauchi S."/>
            <person name="Thiergart T."/>
            <person name="Pickel B."/>
            <person name="Atanasova L."/>
            <person name="Karlsson M."/>
            <person name="Huettel B."/>
            <person name="Barry K.W."/>
            <person name="Haridas S."/>
            <person name="Chen C."/>
            <person name="Bauer D."/>
            <person name="Andreopoulos W."/>
            <person name="Pangilinan J."/>
            <person name="LaButti K."/>
            <person name="Riley R."/>
            <person name="Lipzen A."/>
            <person name="Clum A."/>
            <person name="Drula E."/>
            <person name="Henrissat B."/>
            <person name="Kohler A."/>
            <person name="Grigoriev I.V."/>
            <person name="Martin F.M."/>
            <person name="Hacquard S."/>
        </authorList>
    </citation>
    <scope>NUCLEOTIDE SEQUENCE</scope>
    <source>
        <strain evidence="15">MPI-CAGE-AT-0016</strain>
    </source>
</reference>
<dbReference type="EC" id="3.2.1.-" evidence="11"/>
<keyword evidence="16" id="KW-1185">Reference proteome</keyword>
<dbReference type="AlphaFoldDB" id="A0A8K0TNT6"/>
<keyword evidence="6" id="KW-1015">Disulfide bond</keyword>
<dbReference type="PRINTS" id="PR00734">
    <property type="entry name" value="GLHYDRLASE7"/>
</dbReference>
<evidence type="ECO:0000256" key="2">
    <source>
        <dbReference type="ARBA" id="ARBA00006044"/>
    </source>
</evidence>
<gene>
    <name evidence="15" type="ORF">B0T11DRAFT_58994</name>
</gene>
<feature type="chain" id="PRO_5035471623" description="Glucanase" evidence="13">
    <location>
        <begin position="18"/>
        <end position="536"/>
    </location>
</feature>
<evidence type="ECO:0000256" key="7">
    <source>
        <dbReference type="ARBA" id="ARBA00023180"/>
    </source>
</evidence>
<evidence type="ECO:0000256" key="11">
    <source>
        <dbReference type="RuleBase" id="RU361164"/>
    </source>
</evidence>
<dbReference type="PANTHER" id="PTHR33753:SF2">
    <property type="entry name" value="GLYCOSIDE HYDROLASE FAMILY 7 PROTEIN"/>
    <property type="match status" value="1"/>
</dbReference>
<evidence type="ECO:0000256" key="9">
    <source>
        <dbReference type="ARBA" id="ARBA00023295"/>
    </source>
</evidence>
<sequence>MLTNFSLLLAFVAAARAQQACTSTPEVHPPLTWQKCTAPGSCTNVQGSVVLDSNWRWAHTVSGTTNCYDGNNWTAACGTDGKTCATNCCVDGADYAGTYGITTSGNSLSLRLATKHQYGTNVGGRVYLMESDTKYQMFNLLGNEFTFDVDVSKVGCGLNGALYFVSMDADGGASKFATNKAGAKYGTGYCDSQCPRDLKFIDGIANVAGWTPSTGDPNSGVGNLGACCAEMDIWEANKVSTAYTPHPCQNNAYHSCQGDACGGTYSATRYAGDCDPDGCDFNSYRQGDKTFYGEGAGFKVNTAQKFTVVTQFLNNGGLSEIRRVYVQNGNVIANSQSTVAGNPGDSLTPGFCTAQKAAFGDSNIFQQRGGFPQMSDAVAKPMVLVMSLWNDFYARMLWLDSTFPVDASGPGVERGSCSTSSGVPADTISQQGDATVIFSAIKFGPIGSTYASGSTPPPPASATTLTTIRTTSTSTVRTSSSTTSRAPPASTSASPPPSTGTVPKWGQCGGLNYNGPTQCAAGSTCVKSNDWYSQCL</sequence>
<dbReference type="PROSITE" id="PS51164">
    <property type="entry name" value="CBM1_2"/>
    <property type="match status" value="1"/>
</dbReference>
<dbReference type="PANTHER" id="PTHR33753">
    <property type="entry name" value="1,4-BETA-D-GLUCAN CELLOBIOHYDROLASE B"/>
    <property type="match status" value="1"/>
</dbReference>
<dbReference type="Gene3D" id="2.70.100.10">
    <property type="entry name" value="Glycoside hydrolase, family 7, domain"/>
    <property type="match status" value="1"/>
</dbReference>
<dbReference type="EMBL" id="JAGPXD010000002">
    <property type="protein sequence ID" value="KAH7367952.1"/>
    <property type="molecule type" value="Genomic_DNA"/>
</dbReference>
<keyword evidence="3 13" id="KW-0732">Signal</keyword>
<evidence type="ECO:0000256" key="1">
    <source>
        <dbReference type="ARBA" id="ARBA00001641"/>
    </source>
</evidence>
<dbReference type="SMART" id="SM00236">
    <property type="entry name" value="fCBD"/>
    <property type="match status" value="1"/>
</dbReference>
<accession>A0A8K0TNT6</accession>
<evidence type="ECO:0000256" key="4">
    <source>
        <dbReference type="ARBA" id="ARBA00022801"/>
    </source>
</evidence>
<protein>
    <recommendedName>
        <fullName evidence="11">Glucanase</fullName>
        <ecNumber evidence="11">3.2.1.-</ecNumber>
    </recommendedName>
</protein>
<dbReference type="InterPro" id="IPR035971">
    <property type="entry name" value="CBD_sf"/>
</dbReference>
<dbReference type="PROSITE" id="PS00562">
    <property type="entry name" value="CBM1_1"/>
    <property type="match status" value="1"/>
</dbReference>
<dbReference type="InterPro" id="IPR037019">
    <property type="entry name" value="Glyco_hydro_7_sf"/>
</dbReference>
<comment type="similarity">
    <text evidence="2 11">Belongs to the glycosyl hydrolase 7 (cellulase C) family.</text>
</comment>
<evidence type="ECO:0000256" key="8">
    <source>
        <dbReference type="ARBA" id="ARBA00023277"/>
    </source>
</evidence>
<proteinExistence type="inferred from homology"/>
<evidence type="ECO:0000313" key="16">
    <source>
        <dbReference type="Proteomes" id="UP000813385"/>
    </source>
</evidence>